<dbReference type="InterPro" id="IPR036047">
    <property type="entry name" value="F-box-like_dom_sf"/>
</dbReference>
<dbReference type="Gene3D" id="1.20.1280.50">
    <property type="match status" value="1"/>
</dbReference>
<dbReference type="InterPro" id="IPR001810">
    <property type="entry name" value="F-box_dom"/>
</dbReference>
<reference evidence="2" key="1">
    <citation type="submission" date="2022-02" db="EMBL/GenBank/DDBJ databases">
        <authorList>
            <person name="Henning P.M."/>
            <person name="McCubbin A.G."/>
            <person name="Shore J.S."/>
        </authorList>
    </citation>
    <scope>NUCLEOTIDE SEQUENCE</scope>
    <source>
        <strain evidence="2">F60SS</strain>
        <tissue evidence="2">Leaves</tissue>
    </source>
</reference>
<dbReference type="OrthoDB" id="1918565at2759"/>
<dbReference type="InterPro" id="IPR025886">
    <property type="entry name" value="PP2-like"/>
</dbReference>
<organism evidence="2 3">
    <name type="scientific">Turnera subulata</name>
    <dbReference type="NCBI Taxonomy" id="218843"/>
    <lineage>
        <taxon>Eukaryota</taxon>
        <taxon>Viridiplantae</taxon>
        <taxon>Streptophyta</taxon>
        <taxon>Embryophyta</taxon>
        <taxon>Tracheophyta</taxon>
        <taxon>Spermatophyta</taxon>
        <taxon>Magnoliopsida</taxon>
        <taxon>eudicotyledons</taxon>
        <taxon>Gunneridae</taxon>
        <taxon>Pentapetalae</taxon>
        <taxon>rosids</taxon>
        <taxon>fabids</taxon>
        <taxon>Malpighiales</taxon>
        <taxon>Passifloraceae</taxon>
        <taxon>Turnera</taxon>
    </lineage>
</organism>
<sequence>MDITKVLPEECLSLIVSLTSPRDACRSSLVSHSFRLAADSDAVWDRFLPSDWLQNISDSDSDLSSVQELSSLSSKQIFLRLCGNGVLLNNGTLLFSLGKESGKKLYVIGARRLAISWGDTPSYWKWKSLQESRFPEVAELKIVWWFEVKGKIESKLLSPNTTYAAYLVFKFINSTAYNRIVGFDRRVQAGIGYEGTVLLGGQKRKVLLDPPTKKKRKKVHVPRDRGDGWKEVEIGRIFIEDGDDGNVAFYVQELNPHNSKGGLIIEGIEFRPQVSR</sequence>
<keyword evidence="3" id="KW-1185">Reference proteome</keyword>
<dbReference type="SMART" id="SM00256">
    <property type="entry name" value="FBOX"/>
    <property type="match status" value="1"/>
</dbReference>
<dbReference type="AlphaFoldDB" id="A0A9Q0IZ58"/>
<dbReference type="SUPFAM" id="SSF81383">
    <property type="entry name" value="F-box domain"/>
    <property type="match status" value="1"/>
</dbReference>
<reference evidence="2" key="2">
    <citation type="journal article" date="2023" name="Plants (Basel)">
        <title>Annotation of the Turnera subulata (Passifloraceae) Draft Genome Reveals the S-Locus Evolved after the Divergence of Turneroideae from Passifloroideae in a Stepwise Manner.</title>
        <authorList>
            <person name="Henning P.M."/>
            <person name="Roalson E.H."/>
            <person name="Mir W."/>
            <person name="McCubbin A.G."/>
            <person name="Shore J.S."/>
        </authorList>
    </citation>
    <scope>NUCLEOTIDE SEQUENCE</scope>
    <source>
        <strain evidence="2">F60SS</strain>
    </source>
</reference>
<evidence type="ECO:0000259" key="1">
    <source>
        <dbReference type="SMART" id="SM00256"/>
    </source>
</evidence>
<feature type="domain" description="F-box" evidence="1">
    <location>
        <begin position="7"/>
        <end position="47"/>
    </location>
</feature>
<dbReference type="Pfam" id="PF12937">
    <property type="entry name" value="F-box-like"/>
    <property type="match status" value="1"/>
</dbReference>
<dbReference type="PANTHER" id="PTHR32278">
    <property type="entry name" value="F-BOX DOMAIN-CONTAINING PROTEIN"/>
    <property type="match status" value="1"/>
</dbReference>
<dbReference type="Proteomes" id="UP001141552">
    <property type="component" value="Unassembled WGS sequence"/>
</dbReference>
<protein>
    <recommendedName>
        <fullName evidence="1">F-box domain-containing protein</fullName>
    </recommendedName>
</protein>
<dbReference type="PANTHER" id="PTHR32278:SF111">
    <property type="entry name" value="F-BOX PROTEIN PP2-B12-RELATED"/>
    <property type="match status" value="1"/>
</dbReference>
<evidence type="ECO:0000313" key="3">
    <source>
        <dbReference type="Proteomes" id="UP001141552"/>
    </source>
</evidence>
<dbReference type="CDD" id="cd22162">
    <property type="entry name" value="F-box_AtSKIP3-like"/>
    <property type="match status" value="1"/>
</dbReference>
<evidence type="ECO:0000313" key="2">
    <source>
        <dbReference type="EMBL" id="KAJ4822329.1"/>
    </source>
</evidence>
<dbReference type="Pfam" id="PF14299">
    <property type="entry name" value="PP2"/>
    <property type="match status" value="1"/>
</dbReference>
<proteinExistence type="predicted"/>
<accession>A0A9Q0IZ58</accession>
<name>A0A9Q0IZ58_9ROSI</name>
<dbReference type="EMBL" id="JAKUCV010007705">
    <property type="protein sequence ID" value="KAJ4822329.1"/>
    <property type="molecule type" value="Genomic_DNA"/>
</dbReference>
<gene>
    <name evidence="2" type="ORF">Tsubulata_013473</name>
</gene>
<comment type="caution">
    <text evidence="2">The sequence shown here is derived from an EMBL/GenBank/DDBJ whole genome shotgun (WGS) entry which is preliminary data.</text>
</comment>